<name>A0ABV2H1W1_9HYPH</name>
<organism evidence="1 2">
    <name type="scientific">Pseudorhizobium tarimense</name>
    <dbReference type="NCBI Taxonomy" id="1079109"/>
    <lineage>
        <taxon>Bacteria</taxon>
        <taxon>Pseudomonadati</taxon>
        <taxon>Pseudomonadota</taxon>
        <taxon>Alphaproteobacteria</taxon>
        <taxon>Hyphomicrobiales</taxon>
        <taxon>Rhizobiaceae</taxon>
        <taxon>Rhizobium/Agrobacterium group</taxon>
        <taxon>Pseudorhizobium</taxon>
    </lineage>
</organism>
<evidence type="ECO:0000313" key="2">
    <source>
        <dbReference type="Proteomes" id="UP001549031"/>
    </source>
</evidence>
<dbReference type="Gene3D" id="3.40.630.10">
    <property type="entry name" value="Zn peptidases"/>
    <property type="match status" value="1"/>
</dbReference>
<dbReference type="Proteomes" id="UP001549031">
    <property type="component" value="Unassembled WGS sequence"/>
</dbReference>
<gene>
    <name evidence="1" type="ORF">ABID21_000627</name>
</gene>
<accession>A0ABV2H1W1</accession>
<comment type="caution">
    <text evidence="1">The sequence shown here is derived from an EMBL/GenBank/DDBJ whole genome shotgun (WGS) entry which is preliminary data.</text>
</comment>
<evidence type="ECO:0000313" key="1">
    <source>
        <dbReference type="EMBL" id="MET3584532.1"/>
    </source>
</evidence>
<proteinExistence type="predicted"/>
<reference evidence="1 2" key="1">
    <citation type="submission" date="2024-06" db="EMBL/GenBank/DDBJ databases">
        <title>Genomic Encyclopedia of Type Strains, Phase IV (KMG-IV): sequencing the most valuable type-strain genomes for metagenomic binning, comparative biology and taxonomic classification.</title>
        <authorList>
            <person name="Goeker M."/>
        </authorList>
    </citation>
    <scope>NUCLEOTIDE SEQUENCE [LARGE SCALE GENOMIC DNA]</scope>
    <source>
        <strain evidence="1 2">DSM 105042</strain>
    </source>
</reference>
<dbReference type="SUPFAM" id="SSF53187">
    <property type="entry name" value="Zn-dependent exopeptidases"/>
    <property type="match status" value="1"/>
</dbReference>
<sequence length="103" mass="11665">MTDLSPVLDRADKNIEQSLERLFDLVRIKSISTDPAYKADCRQAAEWLVATLTEIGFDASMPGYGRPSHGGCASRWRYGRLTPRSVLRSLRRPARRPYRALGE</sequence>
<keyword evidence="2" id="KW-1185">Reference proteome</keyword>
<protein>
    <submittedName>
        <fullName evidence="1">Acetylornithine deacetylase/succinyl-diaminopimelate desuccinylase-like protein</fullName>
    </submittedName>
</protein>
<dbReference type="EMBL" id="JBEPLJ010000002">
    <property type="protein sequence ID" value="MET3584532.1"/>
    <property type="molecule type" value="Genomic_DNA"/>
</dbReference>